<evidence type="ECO:0000259" key="6">
    <source>
        <dbReference type="PROSITE" id="PS50931"/>
    </source>
</evidence>
<dbReference type="AlphaFoldDB" id="A0A1Y2JT48"/>
<evidence type="ECO:0000256" key="2">
    <source>
        <dbReference type="ARBA" id="ARBA00009437"/>
    </source>
</evidence>
<dbReference type="InterPro" id="IPR000847">
    <property type="entry name" value="LysR_HTH_N"/>
</dbReference>
<dbReference type="EMBL" id="NAFL01000224">
    <property type="protein sequence ID" value="OSJ34992.1"/>
    <property type="molecule type" value="Genomic_DNA"/>
</dbReference>
<evidence type="ECO:0000313" key="7">
    <source>
        <dbReference type="EMBL" id="OSJ34992.1"/>
    </source>
</evidence>
<dbReference type="FunFam" id="1.10.10.10:FF:000001">
    <property type="entry name" value="LysR family transcriptional regulator"/>
    <property type="match status" value="1"/>
</dbReference>
<keyword evidence="4" id="KW-0238">DNA-binding</keyword>
<evidence type="ECO:0000256" key="4">
    <source>
        <dbReference type="ARBA" id="ARBA00023125"/>
    </source>
</evidence>
<dbReference type="RefSeq" id="WP_085399451.1">
    <property type="nucleotide sequence ID" value="NZ_NAFL01000224.1"/>
</dbReference>
<proteinExistence type="inferred from homology"/>
<dbReference type="PANTHER" id="PTHR30537">
    <property type="entry name" value="HTH-TYPE TRANSCRIPTIONAL REGULATOR"/>
    <property type="match status" value="1"/>
</dbReference>
<dbReference type="InterPro" id="IPR058163">
    <property type="entry name" value="LysR-type_TF_proteobact-type"/>
</dbReference>
<dbReference type="GO" id="GO:0006351">
    <property type="term" value="P:DNA-templated transcription"/>
    <property type="evidence" value="ECO:0007669"/>
    <property type="project" value="TreeGrafter"/>
</dbReference>
<gene>
    <name evidence="7" type="ORF">BSZ19_10070</name>
</gene>
<dbReference type="Pfam" id="PF03466">
    <property type="entry name" value="LysR_substrate"/>
    <property type="match status" value="1"/>
</dbReference>
<sequence length="302" mass="32699">MKRGELDDLVAYGTIARARSFTRAAAELGVSPSALSHMMKGLETRLGVRLLARTTRSVAATLAGERLLRSIESAVEEVETGLAAMGEWRGDPSGAIRLTASQFAAQAVLAPALPKFLLANPKISVEVSVDSRLMDLVRDGFDAGIRWGGNVAQDMVAVRVGPDTRLIVVGSPDYFERNPRPQTPADLDRHNCILYRLVTGGGLFPWKLERDGKEVRTRAGGQLVLDDPDLAATLILAGAGLGLMLEPKAAPHLADGRLVQVLDDWCVPFQGLHLYYPSRHVTPALRALIDALRWKPSDALRV</sequence>
<evidence type="ECO:0000256" key="3">
    <source>
        <dbReference type="ARBA" id="ARBA00023015"/>
    </source>
</evidence>
<evidence type="ECO:0000256" key="5">
    <source>
        <dbReference type="ARBA" id="ARBA00023163"/>
    </source>
</evidence>
<dbReference type="SUPFAM" id="SSF46785">
    <property type="entry name" value="Winged helix' DNA-binding domain"/>
    <property type="match status" value="1"/>
</dbReference>
<feature type="domain" description="HTH lysR-type" evidence="6">
    <location>
        <begin position="1"/>
        <end position="61"/>
    </location>
</feature>
<dbReference type="Gene3D" id="3.40.190.290">
    <property type="match status" value="1"/>
</dbReference>
<evidence type="ECO:0000313" key="8">
    <source>
        <dbReference type="Proteomes" id="UP000193335"/>
    </source>
</evidence>
<name>A0A1Y2JT48_BRAJP</name>
<organism evidence="7 8">
    <name type="scientific">Bradyrhizobium japonicum</name>
    <dbReference type="NCBI Taxonomy" id="375"/>
    <lineage>
        <taxon>Bacteria</taxon>
        <taxon>Pseudomonadati</taxon>
        <taxon>Pseudomonadota</taxon>
        <taxon>Alphaproteobacteria</taxon>
        <taxon>Hyphomicrobiales</taxon>
        <taxon>Nitrobacteraceae</taxon>
        <taxon>Bradyrhizobium</taxon>
    </lineage>
</organism>
<reference evidence="7 8" key="1">
    <citation type="submission" date="2017-03" db="EMBL/GenBank/DDBJ databases">
        <title>Whole genome sequences of fourteen strains of Bradyrhizobium canariense and one strain of Bradyrhizobium japonicum isolated from Lupinus (Papilionoideae: Genisteae) species in Algeria.</title>
        <authorList>
            <person name="Crovadore J."/>
            <person name="Chekireb D."/>
            <person name="Brachmann A."/>
            <person name="Chablais R."/>
            <person name="Cochard B."/>
            <person name="Lefort F."/>
        </authorList>
    </citation>
    <scope>NUCLEOTIDE SEQUENCE [LARGE SCALE GENOMIC DNA]</scope>
    <source>
        <strain evidence="7 8">UBMA197</strain>
    </source>
</reference>
<dbReference type="CDD" id="cd08474">
    <property type="entry name" value="PBP2_CrgA_like_5"/>
    <property type="match status" value="1"/>
</dbReference>
<dbReference type="Proteomes" id="UP000193335">
    <property type="component" value="Unassembled WGS sequence"/>
</dbReference>
<dbReference type="GO" id="GO:0003700">
    <property type="term" value="F:DNA-binding transcription factor activity"/>
    <property type="evidence" value="ECO:0007669"/>
    <property type="project" value="InterPro"/>
</dbReference>
<comment type="similarity">
    <text evidence="2">Belongs to the LysR transcriptional regulatory family.</text>
</comment>
<keyword evidence="5" id="KW-0804">Transcription</keyword>
<dbReference type="SUPFAM" id="SSF53850">
    <property type="entry name" value="Periplasmic binding protein-like II"/>
    <property type="match status" value="1"/>
</dbReference>
<comment type="function">
    <text evidence="1">NodD regulates the expression of the nodABCFE genes which encode other nodulation proteins. NodD is also a negative regulator of its own expression. Binds flavonoids as inducers.</text>
</comment>
<keyword evidence="3" id="KW-0805">Transcription regulation</keyword>
<dbReference type="PROSITE" id="PS50931">
    <property type="entry name" value="HTH_LYSR"/>
    <property type="match status" value="1"/>
</dbReference>
<evidence type="ECO:0000256" key="1">
    <source>
        <dbReference type="ARBA" id="ARBA00003502"/>
    </source>
</evidence>
<dbReference type="PANTHER" id="PTHR30537:SF1">
    <property type="entry name" value="HTH-TYPE TRANSCRIPTIONAL REGULATOR PGRR"/>
    <property type="match status" value="1"/>
</dbReference>
<comment type="caution">
    <text evidence="7">The sequence shown here is derived from an EMBL/GenBank/DDBJ whole genome shotgun (WGS) entry which is preliminary data.</text>
</comment>
<accession>A0A1Y2JT48</accession>
<protein>
    <submittedName>
        <fullName evidence="7">LysR family transcriptional regulator</fullName>
    </submittedName>
</protein>
<dbReference type="GO" id="GO:0043565">
    <property type="term" value="F:sequence-specific DNA binding"/>
    <property type="evidence" value="ECO:0007669"/>
    <property type="project" value="TreeGrafter"/>
</dbReference>
<dbReference type="Pfam" id="PF00126">
    <property type="entry name" value="HTH_1"/>
    <property type="match status" value="1"/>
</dbReference>
<dbReference type="Gene3D" id="1.10.10.10">
    <property type="entry name" value="Winged helix-like DNA-binding domain superfamily/Winged helix DNA-binding domain"/>
    <property type="match status" value="1"/>
</dbReference>
<dbReference type="InterPro" id="IPR036390">
    <property type="entry name" value="WH_DNA-bd_sf"/>
</dbReference>
<dbReference type="InterPro" id="IPR036388">
    <property type="entry name" value="WH-like_DNA-bd_sf"/>
</dbReference>
<dbReference type="PRINTS" id="PR00039">
    <property type="entry name" value="HTHLYSR"/>
</dbReference>
<dbReference type="InterPro" id="IPR005119">
    <property type="entry name" value="LysR_subst-bd"/>
</dbReference>